<dbReference type="AlphaFoldDB" id="A0A084WCH5"/>
<keyword evidence="3" id="KW-1185">Reference proteome</keyword>
<protein>
    <submittedName>
        <fullName evidence="1 2">Branched chain amino acid ABC transporter substrate-binding protein</fullName>
    </submittedName>
</protein>
<organism evidence="1">
    <name type="scientific">Anopheles sinensis</name>
    <name type="common">Mosquito</name>
    <dbReference type="NCBI Taxonomy" id="74873"/>
    <lineage>
        <taxon>Eukaryota</taxon>
        <taxon>Metazoa</taxon>
        <taxon>Ecdysozoa</taxon>
        <taxon>Arthropoda</taxon>
        <taxon>Hexapoda</taxon>
        <taxon>Insecta</taxon>
        <taxon>Pterygota</taxon>
        <taxon>Neoptera</taxon>
        <taxon>Endopterygota</taxon>
        <taxon>Diptera</taxon>
        <taxon>Nematocera</taxon>
        <taxon>Culicoidea</taxon>
        <taxon>Culicidae</taxon>
        <taxon>Anophelinae</taxon>
        <taxon>Anopheles</taxon>
    </lineage>
</organism>
<dbReference type="EMBL" id="ATLV01022668">
    <property type="status" value="NOT_ANNOTATED_CDS"/>
    <property type="molecule type" value="Genomic_DNA"/>
</dbReference>
<reference evidence="2" key="2">
    <citation type="submission" date="2020-05" db="UniProtKB">
        <authorList>
            <consortium name="EnsemblMetazoa"/>
        </authorList>
    </citation>
    <scope>IDENTIFICATION</scope>
</reference>
<proteinExistence type="predicted"/>
<evidence type="ECO:0000313" key="2">
    <source>
        <dbReference type="EnsemblMetazoa" id="ASIC015979-PA"/>
    </source>
</evidence>
<sequence>MTPRCTLLIGGAVGTGLFGTTFGGPRVRGTFVPSSFPNGFPSVAEMKQTESRRSKRKAENVQRSWSICCCCFFGWVRRRRRENIMRDVIGIGRYMILKLRKAKLDDHGFSAMGNFSRTGLTSVFFTFYQLFFITSLRSAFGRVQSLVGDLLNFRPRNDMLPLPLRGCVDFDVIYPTPLLLHLVRNANTSFGTAHPRIRAELKVENINFTTQNVTVFECQTNLEVAATTCSVCPVGDRARFSRPMQARGGGVVGGAGNGQRIQISLTRGGLPLARKSGPRRELEFKRGERGYTFKWTEKERDSVIHALRWKFGNV</sequence>
<accession>A0A084WCH5</accession>
<evidence type="ECO:0000313" key="3">
    <source>
        <dbReference type="Proteomes" id="UP000030765"/>
    </source>
</evidence>
<gene>
    <name evidence="1" type="ORF">ZHAS_00015979</name>
</gene>
<dbReference type="EMBL" id="KE525335">
    <property type="protein sequence ID" value="KFB47919.1"/>
    <property type="molecule type" value="Genomic_DNA"/>
</dbReference>
<name>A0A084WCH5_ANOSI</name>
<dbReference type="VEuPathDB" id="VectorBase:ASIC015979"/>
<dbReference type="VEuPathDB" id="VectorBase:ASIS001846"/>
<dbReference type="Proteomes" id="UP000030765">
    <property type="component" value="Unassembled WGS sequence"/>
</dbReference>
<dbReference type="EnsemblMetazoa" id="ASIC015979-RA">
    <property type="protein sequence ID" value="ASIC015979-PA"/>
    <property type="gene ID" value="ASIC015979"/>
</dbReference>
<evidence type="ECO:0000313" key="1">
    <source>
        <dbReference type="EMBL" id="KFB47919.1"/>
    </source>
</evidence>
<reference evidence="1 3" key="1">
    <citation type="journal article" date="2014" name="BMC Genomics">
        <title>Genome sequence of Anopheles sinensis provides insight into genetics basis of mosquito competence for malaria parasites.</title>
        <authorList>
            <person name="Zhou D."/>
            <person name="Zhang D."/>
            <person name="Ding G."/>
            <person name="Shi L."/>
            <person name="Hou Q."/>
            <person name="Ye Y."/>
            <person name="Xu Y."/>
            <person name="Zhou H."/>
            <person name="Xiong C."/>
            <person name="Li S."/>
            <person name="Yu J."/>
            <person name="Hong S."/>
            <person name="Yu X."/>
            <person name="Zou P."/>
            <person name="Chen C."/>
            <person name="Chang X."/>
            <person name="Wang W."/>
            <person name="Lv Y."/>
            <person name="Sun Y."/>
            <person name="Ma L."/>
            <person name="Shen B."/>
            <person name="Zhu C."/>
        </authorList>
    </citation>
    <scope>NUCLEOTIDE SEQUENCE [LARGE SCALE GENOMIC DNA]</scope>
</reference>